<keyword evidence="6" id="KW-0145">Chemotaxis</keyword>
<feature type="coiled-coil region" evidence="11">
    <location>
        <begin position="9"/>
        <end position="85"/>
    </location>
</feature>
<keyword evidence="4" id="KW-0813">Transport</keyword>
<evidence type="ECO:0000313" key="13">
    <source>
        <dbReference type="Proteomes" id="UP000789803"/>
    </source>
</evidence>
<protein>
    <recommendedName>
        <fullName evidence="3">Flagellar FliJ protein</fullName>
    </recommendedName>
</protein>
<name>A0ABM8Q401_9BACT</name>
<evidence type="ECO:0000256" key="7">
    <source>
        <dbReference type="ARBA" id="ARBA00022795"/>
    </source>
</evidence>
<evidence type="ECO:0000256" key="5">
    <source>
        <dbReference type="ARBA" id="ARBA00022475"/>
    </source>
</evidence>
<keyword evidence="7" id="KW-1005">Bacterial flagellum biogenesis</keyword>
<evidence type="ECO:0000256" key="3">
    <source>
        <dbReference type="ARBA" id="ARBA00020392"/>
    </source>
</evidence>
<comment type="caution">
    <text evidence="12">The sequence shown here is derived from an EMBL/GenBank/DDBJ whole genome shotgun (WGS) entry which is preliminary data.</text>
</comment>
<organism evidence="12 13">
    <name type="scientific">Campylobacter majalis</name>
    <dbReference type="NCBI Taxonomy" id="2790656"/>
    <lineage>
        <taxon>Bacteria</taxon>
        <taxon>Pseudomonadati</taxon>
        <taxon>Campylobacterota</taxon>
        <taxon>Epsilonproteobacteria</taxon>
        <taxon>Campylobacterales</taxon>
        <taxon>Campylobacteraceae</taxon>
        <taxon>Campylobacter</taxon>
    </lineage>
</organism>
<evidence type="ECO:0000256" key="2">
    <source>
        <dbReference type="ARBA" id="ARBA00010004"/>
    </source>
</evidence>
<evidence type="ECO:0000256" key="10">
    <source>
        <dbReference type="ARBA" id="ARBA00023225"/>
    </source>
</evidence>
<evidence type="ECO:0000256" key="11">
    <source>
        <dbReference type="SAM" id="Coils"/>
    </source>
</evidence>
<accession>A0ABM8Q401</accession>
<keyword evidence="11" id="KW-0175">Coiled coil</keyword>
<keyword evidence="13" id="KW-1185">Reference proteome</keyword>
<keyword evidence="5" id="KW-1003">Cell membrane</keyword>
<dbReference type="Pfam" id="PF02050">
    <property type="entry name" value="FliJ"/>
    <property type="match status" value="1"/>
</dbReference>
<keyword evidence="9" id="KW-0472">Membrane</keyword>
<dbReference type="Proteomes" id="UP000789803">
    <property type="component" value="Unassembled WGS sequence"/>
</dbReference>
<evidence type="ECO:0000313" key="12">
    <source>
        <dbReference type="EMBL" id="CAD7287536.1"/>
    </source>
</evidence>
<sequence length="141" mass="16427">MKSKFSQVVKVKKQALDLAEARVAKARNNVVICEQNHEKAKAVLAKFILPQSGTTSELNESLKLVSLMRNEIKALNEKLKISKRELMHFSHQYKNANLEYEKMKYLEQEDIKKILKQIKHKESIELDEFAVIKFSQNRDLV</sequence>
<evidence type="ECO:0000256" key="4">
    <source>
        <dbReference type="ARBA" id="ARBA00022448"/>
    </source>
</evidence>
<dbReference type="RefSeq" id="WP_229932237.1">
    <property type="nucleotide sequence ID" value="NZ_CAJHOF010000003.1"/>
</dbReference>
<dbReference type="EMBL" id="CAJHOF010000003">
    <property type="protein sequence ID" value="CAD7287536.1"/>
    <property type="molecule type" value="Genomic_DNA"/>
</dbReference>
<evidence type="ECO:0000256" key="6">
    <source>
        <dbReference type="ARBA" id="ARBA00022500"/>
    </source>
</evidence>
<gene>
    <name evidence="12" type="ORF">LMG7974_00415</name>
</gene>
<keyword evidence="8" id="KW-0653">Protein transport</keyword>
<comment type="subcellular location">
    <subcellularLocation>
        <location evidence="1">Cell membrane</location>
        <topology evidence="1">Peripheral membrane protein</topology>
        <orientation evidence="1">Cytoplasmic side</orientation>
    </subcellularLocation>
</comment>
<evidence type="ECO:0000256" key="8">
    <source>
        <dbReference type="ARBA" id="ARBA00022927"/>
    </source>
</evidence>
<reference evidence="12 13" key="1">
    <citation type="submission" date="2020-11" db="EMBL/GenBank/DDBJ databases">
        <authorList>
            <person name="Peeters C."/>
        </authorList>
    </citation>
    <scope>NUCLEOTIDE SEQUENCE [LARGE SCALE GENOMIC DNA]</scope>
    <source>
        <strain evidence="12 13">LMG 7974</strain>
    </source>
</reference>
<evidence type="ECO:0000256" key="9">
    <source>
        <dbReference type="ARBA" id="ARBA00023136"/>
    </source>
</evidence>
<dbReference type="InterPro" id="IPR053716">
    <property type="entry name" value="Flag_assembly_chemotaxis_eff"/>
</dbReference>
<comment type="similarity">
    <text evidence="2">Belongs to the FliJ family.</text>
</comment>
<dbReference type="Gene3D" id="1.10.287.1700">
    <property type="match status" value="1"/>
</dbReference>
<keyword evidence="10" id="KW-1006">Bacterial flagellum protein export</keyword>
<evidence type="ECO:0000256" key="1">
    <source>
        <dbReference type="ARBA" id="ARBA00004413"/>
    </source>
</evidence>
<proteinExistence type="inferred from homology"/>
<dbReference type="InterPro" id="IPR012823">
    <property type="entry name" value="Flagell_FliJ"/>
</dbReference>